<protein>
    <submittedName>
        <fullName evidence="2">Uncharacterized protein</fullName>
    </submittedName>
</protein>
<gene>
    <name evidence="2" type="ORF">CAP_2248</name>
</gene>
<proteinExistence type="predicted"/>
<evidence type="ECO:0000313" key="3">
    <source>
        <dbReference type="Proteomes" id="UP000019678"/>
    </source>
</evidence>
<feature type="region of interest" description="Disordered" evidence="1">
    <location>
        <begin position="36"/>
        <end position="63"/>
    </location>
</feature>
<accession>A0A017T9X7</accession>
<dbReference type="STRING" id="1192034.CAP_2248"/>
<reference evidence="2 3" key="1">
    <citation type="submission" date="2013-05" db="EMBL/GenBank/DDBJ databases">
        <title>Genome assembly of Chondromyces apiculatus DSM 436.</title>
        <authorList>
            <person name="Sharma G."/>
            <person name="Khatri I."/>
            <person name="Kaur C."/>
            <person name="Mayilraj S."/>
            <person name="Subramanian S."/>
        </authorList>
    </citation>
    <scope>NUCLEOTIDE SEQUENCE [LARGE SCALE GENOMIC DNA]</scope>
    <source>
        <strain evidence="2 3">DSM 436</strain>
    </source>
</reference>
<comment type="caution">
    <text evidence="2">The sequence shown here is derived from an EMBL/GenBank/DDBJ whole genome shotgun (WGS) entry which is preliminary data.</text>
</comment>
<dbReference type="Proteomes" id="UP000019678">
    <property type="component" value="Unassembled WGS sequence"/>
</dbReference>
<evidence type="ECO:0000256" key="1">
    <source>
        <dbReference type="SAM" id="MobiDB-lite"/>
    </source>
</evidence>
<keyword evidence="3" id="KW-1185">Reference proteome</keyword>
<dbReference type="RefSeq" id="WP_044240678.1">
    <property type="nucleotide sequence ID" value="NZ_ASRX01000018.1"/>
</dbReference>
<dbReference type="AlphaFoldDB" id="A0A017T9X7"/>
<dbReference type="OrthoDB" id="5516662at2"/>
<organism evidence="2 3">
    <name type="scientific">Chondromyces apiculatus DSM 436</name>
    <dbReference type="NCBI Taxonomy" id="1192034"/>
    <lineage>
        <taxon>Bacteria</taxon>
        <taxon>Pseudomonadati</taxon>
        <taxon>Myxococcota</taxon>
        <taxon>Polyangia</taxon>
        <taxon>Polyangiales</taxon>
        <taxon>Polyangiaceae</taxon>
        <taxon>Chondromyces</taxon>
    </lineage>
</organism>
<name>A0A017T9X7_9BACT</name>
<evidence type="ECO:0000313" key="2">
    <source>
        <dbReference type="EMBL" id="EYF06058.1"/>
    </source>
</evidence>
<dbReference type="EMBL" id="ASRX01000018">
    <property type="protein sequence ID" value="EYF06058.1"/>
    <property type="molecule type" value="Genomic_DNA"/>
</dbReference>
<sequence length="178" mass="19237">MSDGVSEEQEHQTWLEAELAEAQRVLQRLEEEHAALGAQLREEPGEAARAERRRVGQAKSEAESRVQSAQAGLTLLRLQGTPFGLIADDDEVIGLIAVDVPKGSSSTQRARLIAEDLSDQLTGAAQSMGVVLGASADRYTRERPGRDRAGRMVLDVVGRVEGDVLVPATSFTRKAAHR</sequence>